<proteinExistence type="predicted"/>
<keyword evidence="10" id="KW-0614">Plasmid</keyword>
<comment type="cofactor">
    <cofactor evidence="1">
        <name>Fe(2+)</name>
        <dbReference type="ChEBI" id="CHEBI:29033"/>
    </cofactor>
</comment>
<dbReference type="Pfam" id="PF13532">
    <property type="entry name" value="2OG-FeII_Oxy_2"/>
    <property type="match status" value="1"/>
</dbReference>
<dbReference type="PANTHER" id="PTHR31212">
    <property type="entry name" value="ALPHA-KETOGLUTARATE-DEPENDENT DIOXYGENASE ALKB HOMOLOG 3"/>
    <property type="match status" value="1"/>
</dbReference>
<evidence type="ECO:0000256" key="3">
    <source>
        <dbReference type="ARBA" id="ARBA00022763"/>
    </source>
</evidence>
<dbReference type="PANTHER" id="PTHR31212:SF4">
    <property type="entry name" value="ALPHA-KETOGLUTARATE-DEPENDENT DIOXYGENASE ALKB HOMOLOG 3"/>
    <property type="match status" value="1"/>
</dbReference>
<evidence type="ECO:0000256" key="1">
    <source>
        <dbReference type="ARBA" id="ARBA00001954"/>
    </source>
</evidence>
<keyword evidence="6" id="KW-0560">Oxidoreductase</keyword>
<reference evidence="10" key="1">
    <citation type="submission" date="2024-07" db="EMBL/GenBank/DDBJ databases">
        <title>Genome Analysis of a Potential Novel Vibrio Species Secreting pH- and Thermo-stable Alginate Lyase and its Application in Producing Alginate Oligosaccharides.</title>
        <authorList>
            <person name="Huang H."/>
            <person name="Bao K."/>
        </authorList>
    </citation>
    <scope>NUCLEOTIDE SEQUENCE</scope>
    <source>
        <strain evidence="10">HB236076</strain>
        <plasmid evidence="10">p-HB236076</plasmid>
    </source>
</reference>
<name>A0AB39HKP4_9VIBR</name>
<dbReference type="GO" id="GO:0140097">
    <property type="term" value="F:catalytic activity, acting on DNA"/>
    <property type="evidence" value="ECO:0007669"/>
    <property type="project" value="UniProtKB-ARBA"/>
</dbReference>
<keyword evidence="2" id="KW-0479">Metal-binding</keyword>
<keyword evidence="3" id="KW-0227">DNA damage</keyword>
<evidence type="ECO:0000256" key="5">
    <source>
        <dbReference type="ARBA" id="ARBA00022964"/>
    </source>
</evidence>
<evidence type="ECO:0000256" key="4">
    <source>
        <dbReference type="ARBA" id="ARBA00022842"/>
    </source>
</evidence>
<evidence type="ECO:0000313" key="10">
    <source>
        <dbReference type="EMBL" id="XDK26841.1"/>
    </source>
</evidence>
<dbReference type="GO" id="GO:0032451">
    <property type="term" value="F:demethylase activity"/>
    <property type="evidence" value="ECO:0007669"/>
    <property type="project" value="UniProtKB-ARBA"/>
</dbReference>
<geneLocation type="plasmid" evidence="10">
    <name>p-HB236076</name>
</geneLocation>
<dbReference type="InterPro" id="IPR037151">
    <property type="entry name" value="AlkB-like_sf"/>
</dbReference>
<accession>A0AB39HKP4</accession>
<dbReference type="InterPro" id="IPR032854">
    <property type="entry name" value="ALKBH3"/>
</dbReference>
<dbReference type="InterPro" id="IPR005123">
    <property type="entry name" value="Oxoglu/Fe-dep_dioxygenase_dom"/>
</dbReference>
<protein>
    <submittedName>
        <fullName evidence="10">Alpha-ketoglutarate-dependent dioxygenase AlkB</fullName>
    </submittedName>
</protein>
<sequence length="204" mass="23581">MQPDLFAPSEPSGNNLLPYDGEAHYLETLFNDQESAQWLAILSESIPWQRDQVTMFGKTITTDRQVAWFGTQPYLYRYAQHTKQAQLWTPPLLAIKQRVEQVTGECFDTCLLNFYQHGEQGMGWHSDNEPELKREGVIVSISFGAERKFVFKHKATKHKVELWLANGSALIMGGPIQQYWLHTLPKTKKVNQPRINLTFRQMAK</sequence>
<dbReference type="GO" id="GO:0046872">
    <property type="term" value="F:metal ion binding"/>
    <property type="evidence" value="ECO:0007669"/>
    <property type="project" value="UniProtKB-KW"/>
</dbReference>
<evidence type="ECO:0000256" key="6">
    <source>
        <dbReference type="ARBA" id="ARBA00023002"/>
    </source>
</evidence>
<organism evidence="10">
    <name type="scientific">Vibrio sp. HB236076</name>
    <dbReference type="NCBI Taxonomy" id="3232307"/>
    <lineage>
        <taxon>Bacteria</taxon>
        <taxon>Pseudomonadati</taxon>
        <taxon>Pseudomonadota</taxon>
        <taxon>Gammaproteobacteria</taxon>
        <taxon>Vibrionales</taxon>
        <taxon>Vibrionaceae</taxon>
        <taxon>Vibrio</taxon>
    </lineage>
</organism>
<dbReference type="RefSeq" id="WP_306099755.1">
    <property type="nucleotide sequence ID" value="NZ_CP162602.1"/>
</dbReference>
<dbReference type="KEGG" id="vih:AB0763_13730"/>
<dbReference type="GO" id="GO:0051213">
    <property type="term" value="F:dioxygenase activity"/>
    <property type="evidence" value="ECO:0007669"/>
    <property type="project" value="UniProtKB-KW"/>
</dbReference>
<evidence type="ECO:0000259" key="9">
    <source>
        <dbReference type="PROSITE" id="PS51471"/>
    </source>
</evidence>
<keyword evidence="7" id="KW-0408">Iron</keyword>
<dbReference type="AlphaFoldDB" id="A0AB39HKP4"/>
<dbReference type="SUPFAM" id="SSF51197">
    <property type="entry name" value="Clavaminate synthase-like"/>
    <property type="match status" value="1"/>
</dbReference>
<dbReference type="Gene3D" id="2.60.120.590">
    <property type="entry name" value="Alpha-ketoglutarate-dependent dioxygenase AlkB-like"/>
    <property type="match status" value="1"/>
</dbReference>
<evidence type="ECO:0000256" key="7">
    <source>
        <dbReference type="ARBA" id="ARBA00023004"/>
    </source>
</evidence>
<dbReference type="FunFam" id="2.60.120.590:FF:000004">
    <property type="entry name" value="DNA oxidative demethylase ALKBH2"/>
    <property type="match status" value="1"/>
</dbReference>
<keyword evidence="4" id="KW-0460">Magnesium</keyword>
<feature type="domain" description="Fe2OG dioxygenase" evidence="9">
    <location>
        <begin position="106"/>
        <end position="203"/>
    </location>
</feature>
<dbReference type="GO" id="GO:0016705">
    <property type="term" value="F:oxidoreductase activity, acting on paired donors, with incorporation or reduction of molecular oxygen"/>
    <property type="evidence" value="ECO:0007669"/>
    <property type="project" value="UniProtKB-ARBA"/>
</dbReference>
<keyword evidence="8" id="KW-0234">DNA repair</keyword>
<dbReference type="InterPro" id="IPR027450">
    <property type="entry name" value="AlkB-like"/>
</dbReference>
<dbReference type="GO" id="GO:0016787">
    <property type="term" value="F:hydrolase activity"/>
    <property type="evidence" value="ECO:0007669"/>
    <property type="project" value="UniProtKB-ARBA"/>
</dbReference>
<gene>
    <name evidence="10" type="ORF">AB0763_13730</name>
</gene>
<dbReference type="EMBL" id="CP162602">
    <property type="protein sequence ID" value="XDK26841.1"/>
    <property type="molecule type" value="Genomic_DNA"/>
</dbReference>
<dbReference type="GO" id="GO:0006307">
    <property type="term" value="P:DNA alkylation repair"/>
    <property type="evidence" value="ECO:0007669"/>
    <property type="project" value="InterPro"/>
</dbReference>
<keyword evidence="5 10" id="KW-0223">Dioxygenase</keyword>
<evidence type="ECO:0000256" key="8">
    <source>
        <dbReference type="ARBA" id="ARBA00023204"/>
    </source>
</evidence>
<dbReference type="PROSITE" id="PS51471">
    <property type="entry name" value="FE2OG_OXY"/>
    <property type="match status" value="1"/>
</dbReference>
<evidence type="ECO:0000256" key="2">
    <source>
        <dbReference type="ARBA" id="ARBA00022723"/>
    </source>
</evidence>